<dbReference type="Pfam" id="PF13905">
    <property type="entry name" value="Thioredoxin_8"/>
    <property type="match status" value="1"/>
</dbReference>
<evidence type="ECO:0000313" key="4">
    <source>
        <dbReference type="Proteomes" id="UP001597546"/>
    </source>
</evidence>
<dbReference type="InterPro" id="IPR036249">
    <property type="entry name" value="Thioredoxin-like_sf"/>
</dbReference>
<dbReference type="Gene3D" id="3.40.30.10">
    <property type="entry name" value="Glutaredoxin"/>
    <property type="match status" value="1"/>
</dbReference>
<dbReference type="PANTHER" id="PTHR42852:SF18">
    <property type="entry name" value="CHROMOSOME UNDETERMINED SCAFFOLD_47, WHOLE GENOME SHOTGUN SEQUENCE"/>
    <property type="match status" value="1"/>
</dbReference>
<dbReference type="InterPro" id="IPR050553">
    <property type="entry name" value="Thioredoxin_ResA/DsbE_sf"/>
</dbReference>
<gene>
    <name evidence="3" type="ORF">ACFSSE_02140</name>
</gene>
<feature type="signal peptide" evidence="1">
    <location>
        <begin position="1"/>
        <end position="26"/>
    </location>
</feature>
<protein>
    <submittedName>
        <fullName evidence="3">TlpA family protein disulfide reductase</fullName>
    </submittedName>
</protein>
<dbReference type="RefSeq" id="WP_379040751.1">
    <property type="nucleotide sequence ID" value="NZ_JBHSKW010000005.1"/>
</dbReference>
<dbReference type="CDD" id="cd02966">
    <property type="entry name" value="TlpA_like_family"/>
    <property type="match status" value="1"/>
</dbReference>
<evidence type="ECO:0000256" key="1">
    <source>
        <dbReference type="SAM" id="SignalP"/>
    </source>
</evidence>
<dbReference type="EMBL" id="JBHULV010000008">
    <property type="protein sequence ID" value="MFD2730491.1"/>
    <property type="molecule type" value="Genomic_DNA"/>
</dbReference>
<dbReference type="PANTHER" id="PTHR42852">
    <property type="entry name" value="THIOL:DISULFIDE INTERCHANGE PROTEIN DSBE"/>
    <property type="match status" value="1"/>
</dbReference>
<keyword evidence="1" id="KW-0732">Signal</keyword>
<evidence type="ECO:0000313" key="3">
    <source>
        <dbReference type="EMBL" id="MFD2730491.1"/>
    </source>
</evidence>
<dbReference type="SUPFAM" id="SSF52833">
    <property type="entry name" value="Thioredoxin-like"/>
    <property type="match status" value="1"/>
</dbReference>
<name>A0ABW5TQU8_9SPHI</name>
<feature type="chain" id="PRO_5047502809" evidence="1">
    <location>
        <begin position="27"/>
        <end position="162"/>
    </location>
</feature>
<evidence type="ECO:0000259" key="2">
    <source>
        <dbReference type="PROSITE" id="PS51352"/>
    </source>
</evidence>
<dbReference type="InterPro" id="IPR013766">
    <property type="entry name" value="Thioredoxin_domain"/>
</dbReference>
<sequence>MGSFSKRIVLILVCFVGLLLSANLSAQTFYANNTLITIDKDTLKQAYFKDKIVLMNFWFIGCYPCIREIPELNKIAAEFKDKIVFIAVSKDNSADQIKYFIKKFPFSFTQILPNKELIESLEVDLYPTNFLYNKQGNLVVKTIGYEENTIAKLREEIEKLVK</sequence>
<dbReference type="PROSITE" id="PS51352">
    <property type="entry name" value="THIOREDOXIN_2"/>
    <property type="match status" value="1"/>
</dbReference>
<dbReference type="InterPro" id="IPR012336">
    <property type="entry name" value="Thioredoxin-like_fold"/>
</dbReference>
<accession>A0ABW5TQU8</accession>
<dbReference type="Proteomes" id="UP001597546">
    <property type="component" value="Unassembled WGS sequence"/>
</dbReference>
<feature type="domain" description="Thioredoxin" evidence="2">
    <location>
        <begin position="20"/>
        <end position="162"/>
    </location>
</feature>
<comment type="caution">
    <text evidence="3">The sequence shown here is derived from an EMBL/GenBank/DDBJ whole genome shotgun (WGS) entry which is preliminary data.</text>
</comment>
<reference evidence="4" key="1">
    <citation type="journal article" date="2019" name="Int. J. Syst. Evol. Microbiol.">
        <title>The Global Catalogue of Microorganisms (GCM) 10K type strain sequencing project: providing services to taxonomists for standard genome sequencing and annotation.</title>
        <authorList>
            <consortium name="The Broad Institute Genomics Platform"/>
            <consortium name="The Broad Institute Genome Sequencing Center for Infectious Disease"/>
            <person name="Wu L."/>
            <person name="Ma J."/>
        </authorList>
    </citation>
    <scope>NUCLEOTIDE SEQUENCE [LARGE SCALE GENOMIC DNA]</scope>
    <source>
        <strain evidence="4">KCTC 42456</strain>
    </source>
</reference>
<proteinExistence type="predicted"/>
<organism evidence="3 4">
    <name type="scientific">Pedobacter alpinus</name>
    <dbReference type="NCBI Taxonomy" id="1590643"/>
    <lineage>
        <taxon>Bacteria</taxon>
        <taxon>Pseudomonadati</taxon>
        <taxon>Bacteroidota</taxon>
        <taxon>Sphingobacteriia</taxon>
        <taxon>Sphingobacteriales</taxon>
        <taxon>Sphingobacteriaceae</taxon>
        <taxon>Pedobacter</taxon>
    </lineage>
</organism>
<keyword evidence="4" id="KW-1185">Reference proteome</keyword>